<reference evidence="1 2" key="1">
    <citation type="submission" date="2024-10" db="EMBL/GenBank/DDBJ databases">
        <title>The Natural Products Discovery Center: Release of the First 8490 Sequenced Strains for Exploring Actinobacteria Biosynthetic Diversity.</title>
        <authorList>
            <person name="Kalkreuter E."/>
            <person name="Kautsar S.A."/>
            <person name="Yang D."/>
            <person name="Bader C.D."/>
            <person name="Teijaro C.N."/>
            <person name="Fluegel L."/>
            <person name="Davis C.M."/>
            <person name="Simpson J.R."/>
            <person name="Lauterbach L."/>
            <person name="Steele A.D."/>
            <person name="Gui C."/>
            <person name="Meng S."/>
            <person name="Li G."/>
            <person name="Viehrig K."/>
            <person name="Ye F."/>
            <person name="Su P."/>
            <person name="Kiefer A.F."/>
            <person name="Nichols A."/>
            <person name="Cepeda A.J."/>
            <person name="Yan W."/>
            <person name="Fan B."/>
            <person name="Jiang Y."/>
            <person name="Adhikari A."/>
            <person name="Zheng C.-J."/>
            <person name="Schuster L."/>
            <person name="Cowan T.M."/>
            <person name="Smanski M.J."/>
            <person name="Chevrette M.G."/>
            <person name="De Carvalho L.P.S."/>
            <person name="Shen B."/>
        </authorList>
    </citation>
    <scope>NUCLEOTIDE SEQUENCE [LARGE SCALE GENOMIC DNA]</scope>
    <source>
        <strain evidence="1 2">NPDC002593</strain>
    </source>
</reference>
<gene>
    <name evidence="1" type="ORF">ACFYXQ_35065</name>
</gene>
<dbReference type="PANTHER" id="PTHR43975:SF2">
    <property type="entry name" value="EG:BACR7A4.14 PROTEIN-RELATED"/>
    <property type="match status" value="1"/>
</dbReference>
<name>A0ABW6S9L5_9NOCA</name>
<dbReference type="RefSeq" id="WP_387406256.1">
    <property type="nucleotide sequence ID" value="NZ_JBIAQY010000016.1"/>
</dbReference>
<dbReference type="InterPro" id="IPR002347">
    <property type="entry name" value="SDR_fam"/>
</dbReference>
<dbReference type="SUPFAM" id="SSF51735">
    <property type="entry name" value="NAD(P)-binding Rossmann-fold domains"/>
    <property type="match status" value="1"/>
</dbReference>
<sequence>MVTGAGSGIGLALVRRLRAGDIPVIAVDRNECPIEGVWTIRCDLADPEEIAAAVARITGPISGVANVAGVPGTAPAATVLAVNALAPRLLVEGLLDRISSGAAIVNVASVAAGRNTQPPESIAALMAVPDSAGIESWLREHPIDGPAAYDTSKRALVDWTRALSGALIPRHIRALSVSPGPIETPILADFTTSMGAEAIARSASAVGRHGTPGEVAAVIAFALSPDASWVNGIDILTEGGLLATRSTSFPALKGFSQ</sequence>
<dbReference type="Pfam" id="PF13561">
    <property type="entry name" value="adh_short_C2"/>
    <property type="match status" value="1"/>
</dbReference>
<dbReference type="PANTHER" id="PTHR43975">
    <property type="entry name" value="ZGC:101858"/>
    <property type="match status" value="1"/>
</dbReference>
<dbReference type="InterPro" id="IPR036291">
    <property type="entry name" value="NAD(P)-bd_dom_sf"/>
</dbReference>
<proteinExistence type="predicted"/>
<evidence type="ECO:0000313" key="2">
    <source>
        <dbReference type="Proteomes" id="UP001601992"/>
    </source>
</evidence>
<keyword evidence="2" id="KW-1185">Reference proteome</keyword>
<dbReference type="PRINTS" id="PR00081">
    <property type="entry name" value="GDHRDH"/>
</dbReference>
<protein>
    <submittedName>
        <fullName evidence="1">SDR family oxidoreductase</fullName>
    </submittedName>
</protein>
<dbReference type="Pfam" id="PF00106">
    <property type="entry name" value="adh_short"/>
    <property type="match status" value="1"/>
</dbReference>
<dbReference type="EMBL" id="JBIAQY010000016">
    <property type="protein sequence ID" value="MFF3572998.1"/>
    <property type="molecule type" value="Genomic_DNA"/>
</dbReference>
<accession>A0ABW6S9L5</accession>
<dbReference type="Proteomes" id="UP001601992">
    <property type="component" value="Unassembled WGS sequence"/>
</dbReference>
<comment type="caution">
    <text evidence="1">The sequence shown here is derived from an EMBL/GenBank/DDBJ whole genome shotgun (WGS) entry which is preliminary data.</text>
</comment>
<evidence type="ECO:0000313" key="1">
    <source>
        <dbReference type="EMBL" id="MFF3572998.1"/>
    </source>
</evidence>
<dbReference type="Gene3D" id="3.40.50.720">
    <property type="entry name" value="NAD(P)-binding Rossmann-like Domain"/>
    <property type="match status" value="1"/>
</dbReference>
<organism evidence="1 2">
    <name type="scientific">Nocardia jiangxiensis</name>
    <dbReference type="NCBI Taxonomy" id="282685"/>
    <lineage>
        <taxon>Bacteria</taxon>
        <taxon>Bacillati</taxon>
        <taxon>Actinomycetota</taxon>
        <taxon>Actinomycetes</taxon>
        <taxon>Mycobacteriales</taxon>
        <taxon>Nocardiaceae</taxon>
        <taxon>Nocardia</taxon>
    </lineage>
</organism>